<dbReference type="Pfam" id="PF00109">
    <property type="entry name" value="ketoacyl-synt"/>
    <property type="match status" value="2"/>
</dbReference>
<dbReference type="Gene3D" id="3.40.50.150">
    <property type="entry name" value="Vaccinia Virus protein VP39"/>
    <property type="match status" value="1"/>
</dbReference>
<evidence type="ECO:0000259" key="13">
    <source>
        <dbReference type="PROSITE" id="PS52019"/>
    </source>
</evidence>
<dbReference type="SUPFAM" id="SSF47336">
    <property type="entry name" value="ACP-like"/>
    <property type="match status" value="2"/>
</dbReference>
<dbReference type="FunFam" id="1.10.1200.10:FF:000019">
    <property type="entry name" value="Phenolpthiocerol synthesis type-I polyketide synthase PPSA"/>
    <property type="match status" value="1"/>
</dbReference>
<gene>
    <name evidence="14" type="ORF">PBLR_13666</name>
</gene>
<dbReference type="RefSeq" id="WP_138186934.1">
    <property type="nucleotide sequence ID" value="NZ_LS992241.1"/>
</dbReference>
<dbReference type="InterPro" id="IPR014030">
    <property type="entry name" value="Ketoacyl_synth_N"/>
</dbReference>
<dbReference type="InterPro" id="IPR032821">
    <property type="entry name" value="PKS_assoc"/>
</dbReference>
<feature type="domain" description="Carrier" evidence="11">
    <location>
        <begin position="51"/>
        <end position="127"/>
    </location>
</feature>
<dbReference type="CDD" id="cd08953">
    <property type="entry name" value="KR_2_SDR_x"/>
    <property type="match status" value="1"/>
</dbReference>
<comment type="function">
    <text evidence="2">Involved in some intermediate steps for the synthesis of the antibiotic polyketide bacillaene which is involved in secondary metabolism.</text>
</comment>
<evidence type="ECO:0000259" key="11">
    <source>
        <dbReference type="PROSITE" id="PS50075"/>
    </source>
</evidence>
<dbReference type="Gene3D" id="3.40.50.720">
    <property type="entry name" value="NAD(P)-binding Rossmann-like Domain"/>
    <property type="match status" value="1"/>
</dbReference>
<dbReference type="InterPro" id="IPR013968">
    <property type="entry name" value="PKS_KR"/>
</dbReference>
<dbReference type="GO" id="GO:0005886">
    <property type="term" value="C:plasma membrane"/>
    <property type="evidence" value="ECO:0007669"/>
    <property type="project" value="TreeGrafter"/>
</dbReference>
<dbReference type="CDD" id="cd02440">
    <property type="entry name" value="AdoMet_MTases"/>
    <property type="match status" value="1"/>
</dbReference>
<dbReference type="Pfam" id="PF08242">
    <property type="entry name" value="Methyltransf_12"/>
    <property type="match status" value="1"/>
</dbReference>
<dbReference type="InterPro" id="IPR020806">
    <property type="entry name" value="PKS_PP-bd"/>
</dbReference>
<keyword evidence="8" id="KW-0521">NADP</keyword>
<evidence type="ECO:0000256" key="10">
    <source>
        <dbReference type="PROSITE-ProRule" id="PRU01363"/>
    </source>
</evidence>
<keyword evidence="5" id="KW-0597">Phosphoprotein</keyword>
<dbReference type="SUPFAM" id="SSF53335">
    <property type="entry name" value="S-adenosyl-L-methionine-dependent methyltransferases"/>
    <property type="match status" value="1"/>
</dbReference>
<feature type="domain" description="Ketosynthase family 3 (KS3)" evidence="12">
    <location>
        <begin position="175"/>
        <end position="596"/>
    </location>
</feature>
<feature type="region of interest" description="N-terminal hotdog fold" evidence="10">
    <location>
        <begin position="2405"/>
        <end position="2525"/>
    </location>
</feature>
<dbReference type="PROSITE" id="PS50075">
    <property type="entry name" value="CARRIER"/>
    <property type="match status" value="2"/>
</dbReference>
<dbReference type="GO" id="GO:0071770">
    <property type="term" value="P:DIM/DIP cell wall layer assembly"/>
    <property type="evidence" value="ECO:0007669"/>
    <property type="project" value="TreeGrafter"/>
</dbReference>
<evidence type="ECO:0000259" key="12">
    <source>
        <dbReference type="PROSITE" id="PS52004"/>
    </source>
</evidence>
<dbReference type="GO" id="GO:0005737">
    <property type="term" value="C:cytoplasm"/>
    <property type="evidence" value="ECO:0007669"/>
    <property type="project" value="TreeGrafter"/>
</dbReference>
<protein>
    <submittedName>
        <fullName evidence="14">Uncharacterized protein</fullName>
    </submittedName>
</protein>
<name>A0A383RFH9_PAEAL</name>
<reference evidence="15" key="1">
    <citation type="submission" date="2018-08" db="EMBL/GenBank/DDBJ databases">
        <authorList>
            <person name="Chevrot R."/>
        </authorList>
    </citation>
    <scope>NUCLEOTIDE SEQUENCE [LARGE SCALE GENOMIC DNA]</scope>
</reference>
<dbReference type="InterPro" id="IPR050091">
    <property type="entry name" value="PKS_NRPS_Biosynth_Enz"/>
</dbReference>
<dbReference type="Pfam" id="PF21089">
    <property type="entry name" value="PKS_DH_N"/>
    <property type="match status" value="1"/>
</dbReference>
<dbReference type="Gene3D" id="3.40.47.10">
    <property type="match status" value="2"/>
</dbReference>
<keyword evidence="7" id="KW-0677">Repeat</keyword>
<dbReference type="FunFam" id="3.40.47.10:FF:000019">
    <property type="entry name" value="Polyketide synthase type I"/>
    <property type="match status" value="2"/>
</dbReference>
<evidence type="ECO:0000256" key="2">
    <source>
        <dbReference type="ARBA" id="ARBA00003299"/>
    </source>
</evidence>
<dbReference type="GO" id="GO:0004315">
    <property type="term" value="F:3-oxoacyl-[acyl-carrier-protein] synthase activity"/>
    <property type="evidence" value="ECO:0007669"/>
    <property type="project" value="InterPro"/>
</dbReference>
<dbReference type="InterPro" id="IPR036736">
    <property type="entry name" value="ACP-like_sf"/>
</dbReference>
<dbReference type="Gene3D" id="3.10.129.110">
    <property type="entry name" value="Polyketide synthase dehydratase"/>
    <property type="match status" value="1"/>
</dbReference>
<dbReference type="InterPro" id="IPR020841">
    <property type="entry name" value="PKS_Beta-ketoAc_synthase_dom"/>
</dbReference>
<dbReference type="Gene3D" id="1.10.1240.100">
    <property type="match status" value="2"/>
</dbReference>
<evidence type="ECO:0000256" key="3">
    <source>
        <dbReference type="ARBA" id="ARBA00004789"/>
    </source>
</evidence>
<dbReference type="Pfam" id="PF02801">
    <property type="entry name" value="Ketoacyl-synt_C"/>
    <property type="match status" value="2"/>
</dbReference>
<dbReference type="PROSITE" id="PS00012">
    <property type="entry name" value="PHOSPHOPANTETHEINE"/>
    <property type="match status" value="1"/>
</dbReference>
<organism evidence="14 15">
    <name type="scientific">Paenibacillus alvei</name>
    <name type="common">Bacillus alvei</name>
    <dbReference type="NCBI Taxonomy" id="44250"/>
    <lineage>
        <taxon>Bacteria</taxon>
        <taxon>Bacillati</taxon>
        <taxon>Bacillota</taxon>
        <taxon>Bacilli</taxon>
        <taxon>Bacillales</taxon>
        <taxon>Paenibacillaceae</taxon>
        <taxon>Paenibacillus</taxon>
    </lineage>
</organism>
<dbReference type="GO" id="GO:0031177">
    <property type="term" value="F:phosphopantetheine binding"/>
    <property type="evidence" value="ECO:0007669"/>
    <property type="project" value="InterPro"/>
</dbReference>
<dbReference type="PROSITE" id="PS52004">
    <property type="entry name" value="KS3_2"/>
    <property type="match status" value="2"/>
</dbReference>
<dbReference type="PROSITE" id="PS52019">
    <property type="entry name" value="PKS_MFAS_DH"/>
    <property type="match status" value="1"/>
</dbReference>
<evidence type="ECO:0000256" key="8">
    <source>
        <dbReference type="ARBA" id="ARBA00022857"/>
    </source>
</evidence>
<feature type="domain" description="PKS/mFAS DH" evidence="13">
    <location>
        <begin position="2405"/>
        <end position="2691"/>
    </location>
</feature>
<keyword evidence="9" id="KW-0511">Multifunctional enzyme</keyword>
<proteinExistence type="predicted"/>
<dbReference type="PANTHER" id="PTHR43775:SF37">
    <property type="entry name" value="SI:DKEY-61P9.11"/>
    <property type="match status" value="1"/>
</dbReference>
<feature type="domain" description="Carrier" evidence="11">
    <location>
        <begin position="1684"/>
        <end position="1761"/>
    </location>
</feature>
<dbReference type="Pfam" id="PF22621">
    <property type="entry name" value="CurL-like_PKS_C"/>
    <property type="match status" value="1"/>
</dbReference>
<dbReference type="SUPFAM" id="SSF53901">
    <property type="entry name" value="Thiolase-like"/>
    <property type="match status" value="2"/>
</dbReference>
<dbReference type="InterPro" id="IPR029063">
    <property type="entry name" value="SAM-dependent_MTases_sf"/>
</dbReference>
<dbReference type="InterPro" id="IPR057326">
    <property type="entry name" value="KR_dom"/>
</dbReference>
<dbReference type="GO" id="GO:0006633">
    <property type="term" value="P:fatty acid biosynthetic process"/>
    <property type="evidence" value="ECO:0007669"/>
    <property type="project" value="InterPro"/>
</dbReference>
<evidence type="ECO:0000256" key="6">
    <source>
        <dbReference type="ARBA" id="ARBA00022679"/>
    </source>
</evidence>
<evidence type="ECO:0000256" key="9">
    <source>
        <dbReference type="ARBA" id="ARBA00023268"/>
    </source>
</evidence>
<dbReference type="Pfam" id="PF16197">
    <property type="entry name" value="KAsynt_C_assoc"/>
    <property type="match status" value="1"/>
</dbReference>
<dbReference type="EMBL" id="LS992241">
    <property type="protein sequence ID" value="SYX85244.1"/>
    <property type="molecule type" value="Genomic_DNA"/>
</dbReference>
<dbReference type="InterPro" id="IPR020807">
    <property type="entry name" value="PKS_DH"/>
</dbReference>
<dbReference type="SMART" id="SM00823">
    <property type="entry name" value="PKS_PP"/>
    <property type="match status" value="2"/>
</dbReference>
<dbReference type="PANTHER" id="PTHR43775">
    <property type="entry name" value="FATTY ACID SYNTHASE"/>
    <property type="match status" value="1"/>
</dbReference>
<dbReference type="SMART" id="SM00825">
    <property type="entry name" value="PKS_KS"/>
    <property type="match status" value="2"/>
</dbReference>
<dbReference type="SMART" id="SM00822">
    <property type="entry name" value="PKS_KR"/>
    <property type="match status" value="1"/>
</dbReference>
<dbReference type="Pfam" id="PF00550">
    <property type="entry name" value="PP-binding"/>
    <property type="match status" value="2"/>
</dbReference>
<dbReference type="SMART" id="SM01294">
    <property type="entry name" value="PKS_PP_betabranch"/>
    <property type="match status" value="1"/>
</dbReference>
<dbReference type="InterPro" id="IPR014031">
    <property type="entry name" value="Ketoacyl_synth_C"/>
</dbReference>
<dbReference type="PROSITE" id="PS00606">
    <property type="entry name" value="KS3_1"/>
    <property type="match status" value="1"/>
</dbReference>
<comment type="pathway">
    <text evidence="3">Antibiotic biosynthesis; bacillaene biosynthesis.</text>
</comment>
<feature type="domain" description="Ketosynthase family 3 (KS3)" evidence="12">
    <location>
        <begin position="1792"/>
        <end position="2215"/>
    </location>
</feature>
<evidence type="ECO:0000256" key="4">
    <source>
        <dbReference type="ARBA" id="ARBA00022450"/>
    </source>
</evidence>
<evidence type="ECO:0000256" key="5">
    <source>
        <dbReference type="ARBA" id="ARBA00022553"/>
    </source>
</evidence>
<evidence type="ECO:0000256" key="1">
    <source>
        <dbReference type="ARBA" id="ARBA00001957"/>
    </source>
</evidence>
<dbReference type="InterPro" id="IPR006162">
    <property type="entry name" value="Ppantetheine_attach_site"/>
</dbReference>
<feature type="active site" description="Proton donor; for dehydratase activity" evidence="10">
    <location>
        <position position="2605"/>
    </location>
</feature>
<feature type="active site" description="Proton acceptor; for dehydratase activity" evidence="10">
    <location>
        <position position="2434"/>
    </location>
</feature>
<evidence type="ECO:0000256" key="7">
    <source>
        <dbReference type="ARBA" id="ARBA00022737"/>
    </source>
</evidence>
<keyword evidence="6" id="KW-0808">Transferase</keyword>
<dbReference type="InterPro" id="IPR016039">
    <property type="entry name" value="Thiolase-like"/>
</dbReference>
<dbReference type="Pfam" id="PF08659">
    <property type="entry name" value="KR"/>
    <property type="match status" value="1"/>
</dbReference>
<dbReference type="SMART" id="SM00826">
    <property type="entry name" value="PKS_DH"/>
    <property type="match status" value="1"/>
</dbReference>
<dbReference type="Gene3D" id="1.10.1200.10">
    <property type="entry name" value="ACP-like"/>
    <property type="match status" value="2"/>
</dbReference>
<dbReference type="InterPro" id="IPR018201">
    <property type="entry name" value="Ketoacyl_synth_AS"/>
</dbReference>
<dbReference type="InterPro" id="IPR049900">
    <property type="entry name" value="PKS_mFAS_DH"/>
</dbReference>
<dbReference type="UniPathway" id="UPA01003"/>
<dbReference type="GO" id="GO:0004312">
    <property type="term" value="F:fatty acid synthase activity"/>
    <property type="evidence" value="ECO:0007669"/>
    <property type="project" value="TreeGrafter"/>
</dbReference>
<dbReference type="InterPro" id="IPR049551">
    <property type="entry name" value="PKS_DH_C"/>
</dbReference>
<dbReference type="SUPFAM" id="SSF51735">
    <property type="entry name" value="NAD(P)-binding Rossmann-fold domains"/>
    <property type="match status" value="2"/>
</dbReference>
<accession>A0A383RFH9</accession>
<comment type="cofactor">
    <cofactor evidence="1">
        <name>pantetheine 4'-phosphate</name>
        <dbReference type="ChEBI" id="CHEBI:47942"/>
    </cofactor>
</comment>
<feature type="region of interest" description="C-terminal hotdog fold" evidence="10">
    <location>
        <begin position="2543"/>
        <end position="2691"/>
    </location>
</feature>
<dbReference type="Proteomes" id="UP000304148">
    <property type="component" value="Chromosome"/>
</dbReference>
<dbReference type="InterPro" id="IPR013217">
    <property type="entry name" value="Methyltransf_12"/>
</dbReference>
<dbReference type="InterPro" id="IPR042104">
    <property type="entry name" value="PKS_dehydratase_sf"/>
</dbReference>
<dbReference type="InterPro" id="IPR049552">
    <property type="entry name" value="PKS_DH_N"/>
</dbReference>
<keyword evidence="4" id="KW-0596">Phosphopantetheine</keyword>
<dbReference type="InterPro" id="IPR036291">
    <property type="entry name" value="NAD(P)-bd_dom_sf"/>
</dbReference>
<dbReference type="InterPro" id="IPR009081">
    <property type="entry name" value="PP-bd_ACP"/>
</dbReference>
<dbReference type="Pfam" id="PF14765">
    <property type="entry name" value="PS-DH"/>
    <property type="match status" value="1"/>
</dbReference>
<evidence type="ECO:0000313" key="14">
    <source>
        <dbReference type="EMBL" id="SYX85244.1"/>
    </source>
</evidence>
<evidence type="ECO:0000313" key="15">
    <source>
        <dbReference type="Proteomes" id="UP000304148"/>
    </source>
</evidence>
<sequence>MDRLNRREILSLLASGRINSEEAYQRLRTTELFAPQETESLPATEEDHSVSLLQHIERFLIRIFAEEIKLDDKRIDVRVPFEQYGIDSLMVTRLNKMLENQFGELPKTLFFEYSNISRLAEYLVNNHGAACSQWFYSCEECIPNTSSTLSAQSLEDMQTERETAHHVSAKLLERSGEIAIVGVDGRYPMADNLLEFWDNLANGRNCVEEVPPERWEIERYFDPNKETKGKSYIRHGGFIREPESFDSIFFNISSREADLMDPQERIFLETAWNTLEDAGYAKQSLQKDIVGVFVGVMYGQYQLYGMEQAERGFQLPNSVFASIANRVSYFFDFHGPSMAIDTMCSSSLTALHLACDSIRKGECTVALAGGVNLTLHPNKYILLSQGRFASSEGKCRSFGEQGDGFVPGEGVGAVLLKPLEQAVADGDQIYAVIKATAINHGGRTNGYSVPSLNAQAELIKHGIQKANIPVDSISYIEAHGTGTSLGDPIEIAALRKAFQEIGGSTACRIGSVKSNIGHTESAAGIAGVTKVLLQMKYKKMVPSLHAEVVNPNIDFHGSSLQVQTKFENWNRGDYPRRAGISAFGAGGSNAHVILEEYSPPLSPEMQHTNEGVAQLFVISAKTENALRVYIKIFISFLQRQDCPSMHRLAYVLQTGRQAMEHRAAFIASKKDMLVAQMQSFVTGEQVKDVYAGSVTTYAVGSRESDTKAVMAQQRISQAIEQKNYNLIASAWIEGKEIPWGKLYEESGRIVKVSLPTYPFERKRHWIKRGKGTEQLIEKASEAESVPALAPIYCVPKWELIYLNEAFDREARGNTILCIFPSGQENWAEAIDQHYLRHNEVLRIRLGVMDARLSQREWEISLASTDSFKEVLKSIKRPDIVFHFGGVSGEDDDVLDNARLAEAQQVGLLSVFRFVQSASELRWSNAPLQLCIVTAGAQSLRPEEPIYPVHAGLLGFSRSLAKEFGQWTIRAVDLPFQAVSDSELAKVSHWVELVAGVSNHADCEEIAVRGGRCYAKKLTPAVDQVIDQQHAPMFRQNGVYLIVGGSGGIGFELSKHLAREYRANIAWIGRSPLDARITRQIEAIRDQGGQALYFQADISNYAEMNRALHATKERFGHINGAIHSAIVLKDRLIEFMDETEMQAVLAPKMSGAVTLYHVLRNEDLDLVLFFSSAQSFSGNAGQSNYAAACTFKDAFAHYWRQHGSTPVKIINWGYWGSVGIVATPDYNRKLAEAGLYSLSPREGMEAITYICGNNRADQMMVIKAESSLLQEMGVRIDDKLPSLDLEYTRHIRKGTDRLNRLSAFVLAEAFQTMGVFSGGKCRYTKKQLKDKLCIVPGYDRLFDELIDILLEHDIIHGNGYMYEWNESAFVSNELRNLDRSILQFIENHPELEDYIRLVSVCAKHYAGILSGKTPATDILFPGGSLDRIKGIYRGNQAADYFNALVLNRVIAWIEARKDSLPPGKQLKILEIGAGTGGTSASILKGLSLYKEMIRYTYTDISIAFVNHGKKEFGADYPFVNFKILNIEEDPVKQGYHLEDYDVILATNVLHATKNMTVTLRHVQQLLSEQGVLIVNEGTERQNFLTLTFGLLDGWWLYEDENIRLKSSPLLSADMWCSLLNHLGFADVAVLGTNNSEQRGTGQHVIVAKSFLCKHQEPINESHVTQNLDIQPESLKHAKDEINLVSATECMEAAIMDSLSEVLEVERERFDIDAPFTDFGVDSILAVEIIQLINARLQMSLRSTDLFNYATIRQLSEYLCKQSEDYRLFEEAANGRPSSPEAMLIEDVAQAGKRMDIAVIGISAQMPGARNVREFWGNISGGISSVKEIERWSMDSFYDPDPEAVGKSYSKHAGLMEDADKFDPAFFNISPAEAEFMDPRQRLFLQEAWKAVEDAGYSMKQMEGTKCGVYVGAGSGDYHKLMESYPECQDSHAFMGNSDAILASRISYYLNLRGPSMAIDTACSSSLSAVHLACESIRNGSCEMAIAGGVEVLATPQFHVLASKTGMISTDGACMTFDRRANGFVPGEGVGAMLLKPLAAALKDGDHVYAVIAGSAMNQDGKTNGITAPSAPSQAALVCEVYDTYGIDPESIGYVEAHGTGTRLGDPIEIDALSDAYKRYTSKTSFCAIGSVKTNIGHTLAAAGIAGLIKIILCIDQKHLVPSLNYKEANEFIHFEDSAFYVNTELCPWKVLEGSPRRAAVSAFGFSGTNVHMVVEEPPLIPKRPQKPVGPQLIFISAKTDAALRQKAADLQAWMEREGHHYDLDDIGFTLNTGRDHFPIRCCMLVQDGAGLIDNLEKVIRCENSEHIYRLNPAERKVKMEPSAIREGERYLKVLTQSTDPSSRCEILRTLAEMYVHGCDLHWEELYPGARPLKISLPAYPFAKERYWFDPNANHAAPSMKSAESLHPLIDRNMSSLYEHKYEKTFTGHEFYLADHVVFGHNILPGVAYLEMMRAAAELASDQKILQLKSAVWASPIQIALSEARSVYVGLREGDVGLLDCEVYSVRKDGSRDMHFQGKSSIDKSGSVVQRELSIDLRAIRQRCTMNYFTGRDLYSLISAKGLELGSRFHAIQQVWGSPVEALAKLQLPDELLQQFDQYVLHPILMDAALLSIAGIKTEEGSNQLYIPFSLGTLEIIRPMSTSCYVHVSLADRSSEIDFRATKFNIVIADEQGRVAIQIRDFLGRIVDKQRMQLQTEDMRDKELLNVFCKIYSGELDVHAVESITGVSKV</sequence>
<dbReference type="CDD" id="cd00833">
    <property type="entry name" value="PKS"/>
    <property type="match status" value="2"/>
</dbReference>